<dbReference type="PROSITE" id="PS51257">
    <property type="entry name" value="PROKAR_LIPOPROTEIN"/>
    <property type="match status" value="1"/>
</dbReference>
<evidence type="ECO:0000313" key="4">
    <source>
        <dbReference type="Proteomes" id="UP000037315"/>
    </source>
</evidence>
<evidence type="ECO:0000313" key="3">
    <source>
        <dbReference type="EMBL" id="KMV34149.1"/>
    </source>
</evidence>
<evidence type="ECO:0000256" key="1">
    <source>
        <dbReference type="SAM" id="SignalP"/>
    </source>
</evidence>
<feature type="chain" id="PRO_5005312092" evidence="1">
    <location>
        <begin position="20"/>
        <end position="320"/>
    </location>
</feature>
<sequence>MTRLLLCLLLMIVSAPALAACRVSLGNASLGTQTSFVINSTVQTTSTNLVVECDTVLNLLNTTDFVNATFTTASASASNRATLRRTDTTTSTDSLPIQLCAQSGCPANSEIALSGSYRWSGSTLLGLLTSSRYTLPLYIRTVAGQNLSAGTYQATLTLSINYSVCAVGAAVCLSAQTGTVSLPLIVTLTVTNDCTTISAPNVNFGSAPLPGNFAPVSQSIAITCTKGSVYTVGINNGSYANGNVRNMASGANRLSYEIYKGSTTNRWGVSGAERWASASSSQVSTDGLLRTYNYTARVLSGQSALPAGSYSDTLVVDIAF</sequence>
<feature type="domain" description="Spore coat protein U/FanG" evidence="2">
    <location>
        <begin position="185"/>
        <end position="316"/>
    </location>
</feature>
<dbReference type="RefSeq" id="WP_048888046.1">
    <property type="nucleotide sequence ID" value="NZ_LFEJ01000015.1"/>
</dbReference>
<dbReference type="Gene3D" id="2.60.40.1090">
    <property type="entry name" value="Fimbrial-type adhesion domain"/>
    <property type="match status" value="1"/>
</dbReference>
<name>A0A0J8Y9N3_9ENTR</name>
<dbReference type="InterPro" id="IPR036937">
    <property type="entry name" value="Adhesion_dom_fimbrial_sf"/>
</dbReference>
<dbReference type="Pfam" id="PF05229">
    <property type="entry name" value="SCPU"/>
    <property type="match status" value="2"/>
</dbReference>
<dbReference type="AlphaFoldDB" id="A0A0J8Y9N3"/>
<dbReference type="GO" id="GO:0009289">
    <property type="term" value="C:pilus"/>
    <property type="evidence" value="ECO:0007669"/>
    <property type="project" value="InterPro"/>
</dbReference>
<dbReference type="Proteomes" id="UP000037315">
    <property type="component" value="Unassembled WGS sequence"/>
</dbReference>
<dbReference type="InterPro" id="IPR007893">
    <property type="entry name" value="Spore_coat_U/FanG"/>
</dbReference>
<keyword evidence="4" id="KW-1185">Reference proteome</keyword>
<reference evidence="3 4" key="1">
    <citation type="submission" date="2015-06" db="EMBL/GenBank/DDBJ databases">
        <title>Genome sequencing of Cronobacter sp. strain DJ34 isolated from petroleum contaminated sludge of Duliajan Oil Fields, Assam, India.</title>
        <authorList>
            <person name="Pal S."/>
            <person name="Banerjee T.D."/>
            <person name="Roy A."/>
            <person name="Sar P."/>
            <person name="Kazy S.K."/>
        </authorList>
    </citation>
    <scope>NUCLEOTIDE SEQUENCE [LARGE SCALE GENOMIC DNA]</scope>
    <source>
        <strain evidence="3 4">DJ34</strain>
    </source>
</reference>
<feature type="signal peptide" evidence="1">
    <location>
        <begin position="1"/>
        <end position="19"/>
    </location>
</feature>
<accession>A0A0J8Y9N3</accession>
<dbReference type="SUPFAM" id="SSF49401">
    <property type="entry name" value="Bacterial adhesins"/>
    <property type="match status" value="1"/>
</dbReference>
<dbReference type="STRING" id="1121863.GCA_000621185_03235"/>
<dbReference type="OrthoDB" id="8901110at2"/>
<keyword evidence="1" id="KW-0732">Signal</keyword>
<dbReference type="SMART" id="SM00972">
    <property type="entry name" value="SCPU"/>
    <property type="match status" value="2"/>
</dbReference>
<dbReference type="GO" id="GO:0007155">
    <property type="term" value="P:cell adhesion"/>
    <property type="evidence" value="ECO:0007669"/>
    <property type="project" value="InterPro"/>
</dbReference>
<dbReference type="EMBL" id="LFEJ01000015">
    <property type="protein sequence ID" value="KMV34149.1"/>
    <property type="molecule type" value="Genomic_DNA"/>
</dbReference>
<dbReference type="PANTHER" id="PTHR37089">
    <property type="entry name" value="PROTEIN U-RELATED"/>
    <property type="match status" value="1"/>
</dbReference>
<organism evidence="3 4">
    <name type="scientific">Franconibacter pulveris</name>
    <dbReference type="NCBI Taxonomy" id="435910"/>
    <lineage>
        <taxon>Bacteria</taxon>
        <taxon>Pseudomonadati</taxon>
        <taxon>Pseudomonadota</taxon>
        <taxon>Gammaproteobacteria</taxon>
        <taxon>Enterobacterales</taxon>
        <taxon>Enterobacteriaceae</taxon>
        <taxon>Franconibacter</taxon>
    </lineage>
</organism>
<comment type="caution">
    <text evidence="3">The sequence shown here is derived from an EMBL/GenBank/DDBJ whole genome shotgun (WGS) entry which is preliminary data.</text>
</comment>
<dbReference type="PANTHER" id="PTHR37089:SF1">
    <property type="entry name" value="MEMBRANE PROTEIN"/>
    <property type="match status" value="1"/>
</dbReference>
<protein>
    <submittedName>
        <fullName evidence="3">Fimbrial protein</fullName>
    </submittedName>
</protein>
<gene>
    <name evidence="3" type="ORF">ACH50_12085</name>
</gene>
<dbReference type="PATRIC" id="fig|1656095.3.peg.2502"/>
<evidence type="ECO:0000259" key="2">
    <source>
        <dbReference type="Pfam" id="PF05229"/>
    </source>
</evidence>
<dbReference type="InterPro" id="IPR008966">
    <property type="entry name" value="Adhesion_dom_sf"/>
</dbReference>
<feature type="domain" description="Spore coat protein U/FanG" evidence="2">
    <location>
        <begin position="11"/>
        <end position="158"/>
    </location>
</feature>
<proteinExistence type="predicted"/>
<dbReference type="InterPro" id="IPR053167">
    <property type="entry name" value="Spore_coat_component"/>
</dbReference>